<accession>A0A3L8T9R7</accession>
<keyword evidence="4" id="KW-0165">Cleavage on pair of basic residues</keyword>
<comment type="subcellular location">
    <subcellularLocation>
        <location evidence="1">Secreted</location>
    </subcellularLocation>
</comment>
<protein>
    <recommendedName>
        <fullName evidence="9">Corticotropin-releasing factor domain-containing protein</fullName>
    </recommendedName>
</protein>
<dbReference type="SMART" id="SM00039">
    <property type="entry name" value="CRF"/>
    <property type="match status" value="1"/>
</dbReference>
<dbReference type="Proteomes" id="UP000276834">
    <property type="component" value="Unassembled WGS sequence"/>
</dbReference>
<dbReference type="OrthoDB" id="9837731at2759"/>
<keyword evidence="11" id="KW-1185">Reference proteome</keyword>
<feature type="compositionally biased region" description="Basic and acidic residues" evidence="8">
    <location>
        <begin position="25"/>
        <end position="38"/>
    </location>
</feature>
<sequence length="354" mass="38753">MIYSAVDRGTQSGCQGERQLIRQVLRDSRRGTKSDPKFARSRLRGRARGRDAGHRRVPPPPALPYRRLRRPSGAERRVPRDTGNCPGRTGSGEAGNRRLNPTARGESRPATGTPRSPSPRVGEEARVANTRDRSAGAQPSLVPGAAAGAARSRHAGLFRGVVLRGAAASTARVWAPIMKIPLLVSTGILLVALLPCQECRALSKSPAPAPGALHQPDFFQQQQRQQQQQQQTLPVLLRMGEEYFLRLGNLHKRPVGSFSASSSSTSHLQPEASASNFFRAAVQQLQQLPERSPGDREDGEAEGEAVEREKRSEEPPISLDLTFHLLREVLEMARAEQLAQQAHSNRKLMEIIGK</sequence>
<dbReference type="PANTHER" id="PTHR15035">
    <property type="entry name" value="CORTICOLIBERIN/UROCORTIN"/>
    <property type="match status" value="1"/>
</dbReference>
<feature type="compositionally biased region" description="Low complexity" evidence="8">
    <location>
        <begin position="220"/>
        <end position="231"/>
    </location>
</feature>
<evidence type="ECO:0000256" key="7">
    <source>
        <dbReference type="ARBA" id="ARBA00022815"/>
    </source>
</evidence>
<evidence type="ECO:0000256" key="6">
    <source>
        <dbReference type="ARBA" id="ARBA00022729"/>
    </source>
</evidence>
<dbReference type="PANTHER" id="PTHR15035:SF9">
    <property type="entry name" value="CORTICOLIBERIN"/>
    <property type="match status" value="1"/>
</dbReference>
<dbReference type="GO" id="GO:0070093">
    <property type="term" value="P:negative regulation of glucagon secretion"/>
    <property type="evidence" value="ECO:0007669"/>
    <property type="project" value="TreeGrafter"/>
</dbReference>
<dbReference type="GO" id="GO:0017045">
    <property type="term" value="F:corticotropin-releasing hormone activity"/>
    <property type="evidence" value="ECO:0007669"/>
    <property type="project" value="TreeGrafter"/>
</dbReference>
<keyword evidence="7" id="KW-0027">Amidation</keyword>
<gene>
    <name evidence="10" type="ORF">DV515_00000302</name>
</gene>
<comment type="similarity">
    <text evidence="2">Belongs to the sauvagine/corticotropin-releasing factor/urotensin I family.</text>
</comment>
<evidence type="ECO:0000256" key="8">
    <source>
        <dbReference type="SAM" id="MobiDB-lite"/>
    </source>
</evidence>
<dbReference type="InterPro" id="IPR018446">
    <property type="entry name" value="Corticotropin-releasing_fac_CS"/>
</dbReference>
<feature type="region of interest" description="Disordered" evidence="8">
    <location>
        <begin position="288"/>
        <end position="317"/>
    </location>
</feature>
<evidence type="ECO:0000256" key="1">
    <source>
        <dbReference type="ARBA" id="ARBA00004613"/>
    </source>
</evidence>
<keyword evidence="3" id="KW-0964">Secreted</keyword>
<name>A0A3L8T9R7_CHLGU</name>
<dbReference type="PRINTS" id="PR01612">
    <property type="entry name" value="CRFFAMILY"/>
</dbReference>
<dbReference type="InterPro" id="IPR000187">
    <property type="entry name" value="CRF"/>
</dbReference>
<dbReference type="GO" id="GO:0005615">
    <property type="term" value="C:extracellular space"/>
    <property type="evidence" value="ECO:0007669"/>
    <property type="project" value="TreeGrafter"/>
</dbReference>
<dbReference type="PROSITE" id="PS00511">
    <property type="entry name" value="CRF"/>
    <property type="match status" value="1"/>
</dbReference>
<reference evidence="10 11" key="1">
    <citation type="journal article" date="2018" name="Proc. R. Soc. B">
        <title>A non-coding region near Follistatin controls head colour polymorphism in the Gouldian finch.</title>
        <authorList>
            <person name="Toomey M.B."/>
            <person name="Marques C.I."/>
            <person name="Andrade P."/>
            <person name="Araujo P.M."/>
            <person name="Sabatino S."/>
            <person name="Gazda M.A."/>
            <person name="Afonso S."/>
            <person name="Lopes R.J."/>
            <person name="Corbo J.C."/>
            <person name="Carneiro M."/>
        </authorList>
    </citation>
    <scope>NUCLEOTIDE SEQUENCE [LARGE SCALE GENOMIC DNA]</scope>
    <source>
        <strain evidence="10">Red01</strain>
        <tissue evidence="10">Muscle</tissue>
    </source>
</reference>
<organism evidence="10 11">
    <name type="scientific">Chloebia gouldiae</name>
    <name type="common">Gouldian finch</name>
    <name type="synonym">Erythrura gouldiae</name>
    <dbReference type="NCBI Taxonomy" id="44316"/>
    <lineage>
        <taxon>Eukaryota</taxon>
        <taxon>Metazoa</taxon>
        <taxon>Chordata</taxon>
        <taxon>Craniata</taxon>
        <taxon>Vertebrata</taxon>
        <taxon>Euteleostomi</taxon>
        <taxon>Archelosauria</taxon>
        <taxon>Archosauria</taxon>
        <taxon>Dinosauria</taxon>
        <taxon>Saurischia</taxon>
        <taxon>Theropoda</taxon>
        <taxon>Coelurosauria</taxon>
        <taxon>Aves</taxon>
        <taxon>Neognathae</taxon>
        <taxon>Neoaves</taxon>
        <taxon>Telluraves</taxon>
        <taxon>Australaves</taxon>
        <taxon>Passeriformes</taxon>
        <taxon>Passeroidea</taxon>
        <taxon>Passeridae</taxon>
        <taxon>Chloebia</taxon>
    </lineage>
</organism>
<evidence type="ECO:0000256" key="3">
    <source>
        <dbReference type="ARBA" id="ARBA00022525"/>
    </source>
</evidence>
<feature type="region of interest" description="Disordered" evidence="8">
    <location>
        <begin position="25"/>
        <end position="146"/>
    </location>
</feature>
<keyword evidence="6" id="KW-0732">Signal</keyword>
<dbReference type="Pfam" id="PF00473">
    <property type="entry name" value="CRF"/>
    <property type="match status" value="1"/>
</dbReference>
<evidence type="ECO:0000256" key="4">
    <source>
        <dbReference type="ARBA" id="ARBA00022685"/>
    </source>
</evidence>
<dbReference type="GO" id="GO:0051464">
    <property type="term" value="P:positive regulation of cortisol secretion"/>
    <property type="evidence" value="ECO:0007669"/>
    <property type="project" value="TreeGrafter"/>
</dbReference>
<dbReference type="EMBL" id="QUSF01000001">
    <property type="protein sequence ID" value="RLW12951.1"/>
    <property type="molecule type" value="Genomic_DNA"/>
</dbReference>
<feature type="compositionally biased region" description="Basic and acidic residues" evidence="8">
    <location>
        <begin position="121"/>
        <end position="134"/>
    </location>
</feature>
<feature type="compositionally biased region" description="Basic and acidic residues" evidence="8">
    <location>
        <begin position="305"/>
        <end position="314"/>
    </location>
</feature>
<dbReference type="STRING" id="44316.ENSEGOP00005000374"/>
<evidence type="ECO:0000256" key="5">
    <source>
        <dbReference type="ARBA" id="ARBA00022702"/>
    </source>
</evidence>
<feature type="domain" description="Corticotropin-releasing factor" evidence="9">
    <location>
        <begin position="313"/>
        <end position="352"/>
    </location>
</feature>
<proteinExistence type="inferred from homology"/>
<evidence type="ECO:0000259" key="9">
    <source>
        <dbReference type="SMART" id="SM00039"/>
    </source>
</evidence>
<dbReference type="GO" id="GO:0032811">
    <property type="term" value="P:negative regulation of epinephrine secretion"/>
    <property type="evidence" value="ECO:0007669"/>
    <property type="project" value="TreeGrafter"/>
</dbReference>
<feature type="region of interest" description="Disordered" evidence="8">
    <location>
        <begin position="204"/>
        <end position="231"/>
    </location>
</feature>
<evidence type="ECO:0000256" key="2">
    <source>
        <dbReference type="ARBA" id="ARBA00009287"/>
    </source>
</evidence>
<keyword evidence="5" id="KW-0372">Hormone</keyword>
<comment type="caution">
    <text evidence="10">The sequence shown here is derived from an EMBL/GenBank/DDBJ whole genome shotgun (WGS) entry which is preliminary data.</text>
</comment>
<dbReference type="InterPro" id="IPR003620">
    <property type="entry name" value="Urocortin_CRF"/>
</dbReference>
<evidence type="ECO:0000313" key="10">
    <source>
        <dbReference type="EMBL" id="RLW12951.1"/>
    </source>
</evidence>
<dbReference type="AlphaFoldDB" id="A0A3L8T9R7"/>
<dbReference type="Gene3D" id="6.10.250.1920">
    <property type="match status" value="1"/>
</dbReference>
<evidence type="ECO:0000313" key="11">
    <source>
        <dbReference type="Proteomes" id="UP000276834"/>
    </source>
</evidence>